<dbReference type="Gene3D" id="2.60.40.150">
    <property type="entry name" value="C2 domain"/>
    <property type="match status" value="1"/>
</dbReference>
<evidence type="ECO:0000313" key="14">
    <source>
        <dbReference type="EMBL" id="CAG9804678.1"/>
    </source>
</evidence>
<evidence type="ECO:0000259" key="13">
    <source>
        <dbReference type="PROSITE" id="PS51847"/>
    </source>
</evidence>
<proteinExistence type="predicted"/>
<gene>
    <name evidence="14" type="ORF">CHIRRI_LOCUS7558</name>
</gene>
<evidence type="ECO:0000256" key="8">
    <source>
        <dbReference type="ARBA" id="ARBA00023055"/>
    </source>
</evidence>
<keyword evidence="15" id="KW-1185">Reference proteome</keyword>
<sequence>MNIDIFWTCSKILVFTIVYILGRLNYSFAWIVPLFFTSIQDHIRNKRAVNKAATHAALKMNEQDSIYSRLDEIPAWVLFPDHERCEWINKIINQLWPHINSIVLKSLKDLEPVLQQNQILRNFTIKKVDFGKVSPRITGIKVYNQNQLFVDEIIWDLHICYFGDLEISFSLNGIEGGIKDIELEGVLRIVMKPIVSRTPIVSAIQIYFLKHPNTNFELTSGLASLDMFATGELIRSMLKDQISLSMVYPNKLHIKLDENAPSTAFIMPEIEGIVRASIYSVDNVEGSDIFLTVDLGQDYIRTPVISSSESESNSFKLTFSRDLIAFKNGDVEVHMTLYKKDEEIKSLKIGTISFNLQKIKEQKCIAGDFNLPSLEVISSKICWLPITQENGDKCVLQVYVDSARNLKSKISPFIELAVYDQTKKTSVSKIEDETANWEKHFNFFIEDPEDEKLTVKLVDQNTFKTIGTYIYNIKDIFARKSKQHDLQAFPLKSAQNCEIVMALKLNFLKILQ</sequence>
<evidence type="ECO:0000256" key="1">
    <source>
        <dbReference type="ARBA" id="ARBA00004370"/>
    </source>
</evidence>
<dbReference type="InterPro" id="IPR039010">
    <property type="entry name" value="Synaptotagmin_SMP"/>
</dbReference>
<dbReference type="Pfam" id="PF17047">
    <property type="entry name" value="SMP_LBD"/>
    <property type="match status" value="1"/>
</dbReference>
<dbReference type="GO" id="GO:0008429">
    <property type="term" value="F:phosphatidylethanolamine binding"/>
    <property type="evidence" value="ECO:0007669"/>
    <property type="project" value="TreeGrafter"/>
</dbReference>
<dbReference type="CDD" id="cd21670">
    <property type="entry name" value="SMP_ESyt"/>
    <property type="match status" value="1"/>
</dbReference>
<evidence type="ECO:0000256" key="3">
    <source>
        <dbReference type="ARBA" id="ARBA00022692"/>
    </source>
</evidence>
<dbReference type="SUPFAM" id="SSF49562">
    <property type="entry name" value="C2 domain (Calcium/lipid-binding domain, CaLB)"/>
    <property type="match status" value="1"/>
</dbReference>
<evidence type="ECO:0000256" key="11">
    <source>
        <dbReference type="SAM" id="Phobius"/>
    </source>
</evidence>
<dbReference type="EMBL" id="OU895878">
    <property type="protein sequence ID" value="CAG9804678.1"/>
    <property type="molecule type" value="Genomic_DNA"/>
</dbReference>
<keyword evidence="7 11" id="KW-1133">Transmembrane helix</keyword>
<dbReference type="GO" id="GO:0035091">
    <property type="term" value="F:phosphatidylinositol binding"/>
    <property type="evidence" value="ECO:0007669"/>
    <property type="project" value="TreeGrafter"/>
</dbReference>
<keyword evidence="6" id="KW-0106">Calcium</keyword>
<evidence type="ECO:0000256" key="5">
    <source>
        <dbReference type="ARBA" id="ARBA00022737"/>
    </source>
</evidence>
<dbReference type="PANTHER" id="PTHR45761:SF1">
    <property type="entry name" value="EXTENDED SYNAPTOTAGMIN-LIKE PROTEIN 2, ISOFORM C"/>
    <property type="match status" value="1"/>
</dbReference>
<dbReference type="PANTHER" id="PTHR45761">
    <property type="entry name" value="EXTENDED SYNAPTOTAGMIN-LIKE PROTEIN 2, ISOFORM C"/>
    <property type="match status" value="1"/>
</dbReference>
<evidence type="ECO:0000313" key="15">
    <source>
        <dbReference type="Proteomes" id="UP001153620"/>
    </source>
</evidence>
<evidence type="ECO:0000256" key="9">
    <source>
        <dbReference type="ARBA" id="ARBA00023121"/>
    </source>
</evidence>
<dbReference type="GO" id="GO:0005789">
    <property type="term" value="C:endoplasmic reticulum membrane"/>
    <property type="evidence" value="ECO:0007669"/>
    <property type="project" value="TreeGrafter"/>
</dbReference>
<dbReference type="GO" id="GO:0006869">
    <property type="term" value="P:lipid transport"/>
    <property type="evidence" value="ECO:0007669"/>
    <property type="project" value="UniProtKB-KW"/>
</dbReference>
<accession>A0A9N9WST0</accession>
<dbReference type="PROSITE" id="PS51847">
    <property type="entry name" value="SMP"/>
    <property type="match status" value="1"/>
</dbReference>
<keyword evidence="10 11" id="KW-0472">Membrane</keyword>
<feature type="domain" description="SMP-LTD" evidence="13">
    <location>
        <begin position="81"/>
        <end position="257"/>
    </location>
</feature>
<keyword evidence="8" id="KW-0445">Lipid transport</keyword>
<protein>
    <submittedName>
        <fullName evidence="14">Uncharacterized protein</fullName>
    </submittedName>
</protein>
<dbReference type="GO" id="GO:0031210">
    <property type="term" value="F:phosphatidylcholine binding"/>
    <property type="evidence" value="ECO:0007669"/>
    <property type="project" value="TreeGrafter"/>
</dbReference>
<feature type="domain" description="C2" evidence="12">
    <location>
        <begin position="377"/>
        <end position="499"/>
    </location>
</feature>
<evidence type="ECO:0000259" key="12">
    <source>
        <dbReference type="PROSITE" id="PS50004"/>
    </source>
</evidence>
<dbReference type="PROSITE" id="PS50004">
    <property type="entry name" value="C2"/>
    <property type="match status" value="1"/>
</dbReference>
<keyword evidence="4" id="KW-0479">Metal-binding</keyword>
<dbReference type="InterPro" id="IPR000008">
    <property type="entry name" value="C2_dom"/>
</dbReference>
<organism evidence="14 15">
    <name type="scientific">Chironomus riparius</name>
    <dbReference type="NCBI Taxonomy" id="315576"/>
    <lineage>
        <taxon>Eukaryota</taxon>
        <taxon>Metazoa</taxon>
        <taxon>Ecdysozoa</taxon>
        <taxon>Arthropoda</taxon>
        <taxon>Hexapoda</taxon>
        <taxon>Insecta</taxon>
        <taxon>Pterygota</taxon>
        <taxon>Neoptera</taxon>
        <taxon>Endopterygota</taxon>
        <taxon>Diptera</taxon>
        <taxon>Nematocera</taxon>
        <taxon>Chironomoidea</taxon>
        <taxon>Chironomidae</taxon>
        <taxon>Chironominae</taxon>
        <taxon>Chironomus</taxon>
    </lineage>
</organism>
<dbReference type="GO" id="GO:0005544">
    <property type="term" value="F:calcium-dependent phospholipid binding"/>
    <property type="evidence" value="ECO:0007669"/>
    <property type="project" value="TreeGrafter"/>
</dbReference>
<dbReference type="Pfam" id="PF00168">
    <property type="entry name" value="C2"/>
    <property type="match status" value="1"/>
</dbReference>
<dbReference type="InterPro" id="IPR051634">
    <property type="entry name" value="Extended_Synaptotagmin"/>
</dbReference>
<reference evidence="14" key="2">
    <citation type="submission" date="2022-10" db="EMBL/GenBank/DDBJ databases">
        <authorList>
            <consortium name="ENA_rothamsted_submissions"/>
            <consortium name="culmorum"/>
            <person name="King R."/>
        </authorList>
    </citation>
    <scope>NUCLEOTIDE SEQUENCE</scope>
</reference>
<reference evidence="14" key="1">
    <citation type="submission" date="2022-01" db="EMBL/GenBank/DDBJ databases">
        <authorList>
            <person name="King R."/>
        </authorList>
    </citation>
    <scope>NUCLEOTIDE SEQUENCE</scope>
</reference>
<dbReference type="Proteomes" id="UP001153620">
    <property type="component" value="Chromosome 2"/>
</dbReference>
<comment type="subcellular location">
    <subcellularLocation>
        <location evidence="1">Membrane</location>
    </subcellularLocation>
</comment>
<keyword evidence="5" id="KW-0677">Repeat</keyword>
<dbReference type="SMART" id="SM00239">
    <property type="entry name" value="C2"/>
    <property type="match status" value="2"/>
</dbReference>
<feature type="transmembrane region" description="Helical" evidence="11">
    <location>
        <begin position="12"/>
        <end position="36"/>
    </location>
</feature>
<dbReference type="AlphaFoldDB" id="A0A9N9WST0"/>
<evidence type="ECO:0000256" key="10">
    <source>
        <dbReference type="ARBA" id="ARBA00023136"/>
    </source>
</evidence>
<evidence type="ECO:0000256" key="2">
    <source>
        <dbReference type="ARBA" id="ARBA00022448"/>
    </source>
</evidence>
<dbReference type="InterPro" id="IPR031468">
    <property type="entry name" value="SMP_LBD"/>
</dbReference>
<keyword evidence="3 11" id="KW-0812">Transmembrane</keyword>
<evidence type="ECO:0000256" key="6">
    <source>
        <dbReference type="ARBA" id="ARBA00022837"/>
    </source>
</evidence>
<evidence type="ECO:0000256" key="4">
    <source>
        <dbReference type="ARBA" id="ARBA00022723"/>
    </source>
</evidence>
<evidence type="ECO:0000256" key="7">
    <source>
        <dbReference type="ARBA" id="ARBA00022989"/>
    </source>
</evidence>
<keyword evidence="9" id="KW-0446">Lipid-binding</keyword>
<name>A0A9N9WST0_9DIPT</name>
<dbReference type="GO" id="GO:0005509">
    <property type="term" value="F:calcium ion binding"/>
    <property type="evidence" value="ECO:0007669"/>
    <property type="project" value="TreeGrafter"/>
</dbReference>
<dbReference type="OrthoDB" id="1029639at2759"/>
<dbReference type="InterPro" id="IPR035892">
    <property type="entry name" value="C2_domain_sf"/>
</dbReference>
<keyword evidence="2" id="KW-0813">Transport</keyword>